<proteinExistence type="predicted"/>
<evidence type="ECO:0000313" key="5">
    <source>
        <dbReference type="EMBL" id="TQJ11338.1"/>
    </source>
</evidence>
<protein>
    <submittedName>
        <fullName evidence="5">GAF domain-containing protein</fullName>
    </submittedName>
</protein>
<dbReference type="PANTHER" id="PTHR44688:SF16">
    <property type="entry name" value="DNA-BINDING TRANSCRIPTIONAL ACTIVATOR DEVR_DOSR"/>
    <property type="match status" value="1"/>
</dbReference>
<dbReference type="SUPFAM" id="SSF46894">
    <property type="entry name" value="C-terminal effector domain of the bipartite response regulators"/>
    <property type="match status" value="1"/>
</dbReference>
<keyword evidence="6" id="KW-1185">Reference proteome</keyword>
<dbReference type="CDD" id="cd06170">
    <property type="entry name" value="LuxR_C_like"/>
    <property type="match status" value="1"/>
</dbReference>
<keyword evidence="1" id="KW-0805">Transcription regulation</keyword>
<dbReference type="AlphaFoldDB" id="A0A542E7M3"/>
<dbReference type="RefSeq" id="WP_185759379.1">
    <property type="nucleotide sequence ID" value="NZ_BAAAKA010000025.1"/>
</dbReference>
<dbReference type="InterPro" id="IPR000792">
    <property type="entry name" value="Tscrpt_reg_LuxR_C"/>
</dbReference>
<sequence length="371" mass="39929">METIERRVSGLMAACARADTPELLFEQVSQRLRTIVPFDGAGWFATDPSTVLATLPVRIENIEPGDCETFWERECRVEDALLFRDLARSESGVGTLYAATDDHPLRSARYREFLAPQGYGDELRGVCRLGENVWGVLDLYRERSRTPFSRADLEVLRAVAPAMALALRTFVSRAQVPAGSAAGTGPGTALYDANGSLLSLDEQAERLLTEAAGPDWASLPYSMTPVRAVVARAMAIQAGTDRGPATARIRAASGRWLALHASYLRGADGGAGPVALTIEPAKSAQLAPIIVEAYALTPREQEITRAVARGLSNPEIAAELFLSPHTVRDHLKAIFAKVGVGSRGELVAKLFAEHYGPSLHSASAPVQHVSF</sequence>
<feature type="domain" description="HTH luxR-type" evidence="4">
    <location>
        <begin position="289"/>
        <end position="354"/>
    </location>
</feature>
<dbReference type="PROSITE" id="PS00622">
    <property type="entry name" value="HTH_LUXR_1"/>
    <property type="match status" value="1"/>
</dbReference>
<evidence type="ECO:0000259" key="4">
    <source>
        <dbReference type="PROSITE" id="PS50043"/>
    </source>
</evidence>
<gene>
    <name evidence="5" type="ORF">FB475_4250</name>
</gene>
<dbReference type="PANTHER" id="PTHR44688">
    <property type="entry name" value="DNA-BINDING TRANSCRIPTIONAL ACTIVATOR DEVR_DOSR"/>
    <property type="match status" value="1"/>
</dbReference>
<dbReference type="GO" id="GO:0003677">
    <property type="term" value="F:DNA binding"/>
    <property type="evidence" value="ECO:0007669"/>
    <property type="project" value="UniProtKB-KW"/>
</dbReference>
<keyword evidence="3" id="KW-0804">Transcription</keyword>
<comment type="caution">
    <text evidence="5">The sequence shown here is derived from an EMBL/GenBank/DDBJ whole genome shotgun (WGS) entry which is preliminary data.</text>
</comment>
<dbReference type="SUPFAM" id="SSF55781">
    <property type="entry name" value="GAF domain-like"/>
    <property type="match status" value="1"/>
</dbReference>
<dbReference type="PRINTS" id="PR00038">
    <property type="entry name" value="HTHLUXR"/>
</dbReference>
<dbReference type="InterPro" id="IPR003018">
    <property type="entry name" value="GAF"/>
</dbReference>
<dbReference type="GO" id="GO:0006355">
    <property type="term" value="P:regulation of DNA-templated transcription"/>
    <property type="evidence" value="ECO:0007669"/>
    <property type="project" value="InterPro"/>
</dbReference>
<evidence type="ECO:0000256" key="2">
    <source>
        <dbReference type="ARBA" id="ARBA00023125"/>
    </source>
</evidence>
<organism evidence="5 6">
    <name type="scientific">Kribbella jejuensis</name>
    <dbReference type="NCBI Taxonomy" id="236068"/>
    <lineage>
        <taxon>Bacteria</taxon>
        <taxon>Bacillati</taxon>
        <taxon>Actinomycetota</taxon>
        <taxon>Actinomycetes</taxon>
        <taxon>Propionibacteriales</taxon>
        <taxon>Kribbellaceae</taxon>
        <taxon>Kribbella</taxon>
    </lineage>
</organism>
<accession>A0A542E7M3</accession>
<dbReference type="EMBL" id="VFMM01000002">
    <property type="protein sequence ID" value="TQJ11338.1"/>
    <property type="molecule type" value="Genomic_DNA"/>
</dbReference>
<dbReference type="InterPro" id="IPR029016">
    <property type="entry name" value="GAF-like_dom_sf"/>
</dbReference>
<evidence type="ECO:0000256" key="3">
    <source>
        <dbReference type="ARBA" id="ARBA00023163"/>
    </source>
</evidence>
<keyword evidence="2" id="KW-0238">DNA-binding</keyword>
<name>A0A542E7M3_9ACTN</name>
<dbReference type="InterPro" id="IPR036388">
    <property type="entry name" value="WH-like_DNA-bd_sf"/>
</dbReference>
<dbReference type="Pfam" id="PF00196">
    <property type="entry name" value="GerE"/>
    <property type="match status" value="1"/>
</dbReference>
<dbReference type="Gene3D" id="3.30.450.40">
    <property type="match status" value="1"/>
</dbReference>
<evidence type="ECO:0000256" key="1">
    <source>
        <dbReference type="ARBA" id="ARBA00023015"/>
    </source>
</evidence>
<dbReference type="Proteomes" id="UP000316298">
    <property type="component" value="Unassembled WGS sequence"/>
</dbReference>
<evidence type="ECO:0000313" key="6">
    <source>
        <dbReference type="Proteomes" id="UP000316298"/>
    </source>
</evidence>
<dbReference type="Pfam" id="PF01590">
    <property type="entry name" value="GAF"/>
    <property type="match status" value="1"/>
</dbReference>
<dbReference type="SMART" id="SM00421">
    <property type="entry name" value="HTH_LUXR"/>
    <property type="match status" value="1"/>
</dbReference>
<dbReference type="Gene3D" id="1.10.10.10">
    <property type="entry name" value="Winged helix-like DNA-binding domain superfamily/Winged helix DNA-binding domain"/>
    <property type="match status" value="1"/>
</dbReference>
<reference evidence="5 6" key="1">
    <citation type="submission" date="2019-06" db="EMBL/GenBank/DDBJ databases">
        <title>Sequencing the genomes of 1000 actinobacteria strains.</title>
        <authorList>
            <person name="Klenk H.-P."/>
        </authorList>
    </citation>
    <scope>NUCLEOTIDE SEQUENCE [LARGE SCALE GENOMIC DNA]</scope>
    <source>
        <strain evidence="5 6">DSM 17305</strain>
    </source>
</reference>
<dbReference type="InterPro" id="IPR016032">
    <property type="entry name" value="Sig_transdc_resp-reg_C-effctor"/>
</dbReference>
<dbReference type="PROSITE" id="PS50043">
    <property type="entry name" value="HTH_LUXR_2"/>
    <property type="match status" value="1"/>
</dbReference>